<proteinExistence type="predicted"/>
<feature type="region of interest" description="Disordered" evidence="1">
    <location>
        <begin position="468"/>
        <end position="497"/>
    </location>
</feature>
<dbReference type="EMBL" id="CDMZ01004886">
    <property type="protein sequence ID" value="CEM51237.1"/>
    <property type="molecule type" value="Genomic_DNA"/>
</dbReference>
<feature type="region of interest" description="Disordered" evidence="1">
    <location>
        <begin position="182"/>
        <end position="268"/>
    </location>
</feature>
<feature type="compositionally biased region" description="Low complexity" evidence="1">
    <location>
        <begin position="246"/>
        <end position="261"/>
    </location>
</feature>
<name>A0A0G4I2R7_9ALVE</name>
<feature type="compositionally biased region" description="Basic and acidic residues" evidence="1">
    <location>
        <begin position="9"/>
        <end position="21"/>
    </location>
</feature>
<gene>
    <name evidence="2" type="ORF">Cvel_10482</name>
</gene>
<accession>A0A0G4I2R7</accession>
<dbReference type="AlphaFoldDB" id="A0A0G4I2R7"/>
<feature type="region of interest" description="Disordered" evidence="1">
    <location>
        <begin position="1"/>
        <end position="21"/>
    </location>
</feature>
<evidence type="ECO:0000313" key="2">
    <source>
        <dbReference type="EMBL" id="CEM51237.1"/>
    </source>
</evidence>
<feature type="compositionally biased region" description="Acidic residues" evidence="1">
    <location>
        <begin position="226"/>
        <end position="239"/>
    </location>
</feature>
<protein>
    <submittedName>
        <fullName evidence="2">Uncharacterized protein</fullName>
    </submittedName>
</protein>
<organism evidence="2">
    <name type="scientific">Chromera velia CCMP2878</name>
    <dbReference type="NCBI Taxonomy" id="1169474"/>
    <lineage>
        <taxon>Eukaryota</taxon>
        <taxon>Sar</taxon>
        <taxon>Alveolata</taxon>
        <taxon>Colpodellida</taxon>
        <taxon>Chromeraceae</taxon>
        <taxon>Chromera</taxon>
    </lineage>
</organism>
<feature type="compositionally biased region" description="Basic and acidic residues" evidence="1">
    <location>
        <begin position="182"/>
        <end position="196"/>
    </location>
</feature>
<dbReference type="VEuPathDB" id="CryptoDB:Cvel_10482"/>
<evidence type="ECO:0000256" key="1">
    <source>
        <dbReference type="SAM" id="MobiDB-lite"/>
    </source>
</evidence>
<sequence>MQPCEDGQAGERVKATEEVQETAKAKPGAYVPPWKRRAVKHPIKYTMDQEEKYTFWTNAQGEKLLARADALRDRLLEVNRRLLPEGRGEYEETVEEGKAIYGGKRNKQEAKHKATWAAEEYSHVGLQREYIRLKSRQRYVEMWAACERARSLGVFELIEERLHNTASCLSLGASVADEERGASAWEAGRRRAEDGKSASSGLGGRPSGEERGKCGGEGNRFSSLCAEEEEEEGEKEEECGNTPQKSSSSVSSEPASRSPVRTQRRRFRVASLGGGPGFELVAFRDFLLSSSQLVSEDSSFSFGLSSTVRGGNQKNTETEAAQEEVVRMFSLDVEVGWENYAQALGANFRPWNSLDPQQCTGEYIRKLCRDTRERESEESDDFEEEYVDVLLVSAAMSDYMKSDFHVRMLEDLLRDSSSGGRGGAVAMLVNERHKTVRLLRTVQEMVGRSPESCGVRVLPLLSSATLQDKSEFSDKERGERAAERSEERSFPSSSHDDRQTVILSVEFAQRLETRAKEKRSWGTSGKEMETVLTFPNVPHQIEAHEFGSHRNRKTNT</sequence>
<reference evidence="2" key="1">
    <citation type="submission" date="2014-11" db="EMBL/GenBank/DDBJ databases">
        <authorList>
            <person name="Otto D Thomas"/>
            <person name="Naeem Raeece"/>
        </authorList>
    </citation>
    <scope>NUCLEOTIDE SEQUENCE</scope>
</reference>